<feature type="domain" description="Transposase IS66 zinc-finger binding" evidence="3">
    <location>
        <begin position="129"/>
        <end position="158"/>
    </location>
</feature>
<dbReference type="PATRIC" id="fig|926556.3.peg.4417"/>
<dbReference type="InterPro" id="IPR004291">
    <property type="entry name" value="Transposase_IS66_central"/>
</dbReference>
<evidence type="ECO:0000259" key="4">
    <source>
        <dbReference type="Pfam" id="PF13007"/>
    </source>
</evidence>
<proteinExistence type="predicted"/>
<feature type="coiled-coil region" evidence="1">
    <location>
        <begin position="20"/>
        <end position="54"/>
    </location>
</feature>
<dbReference type="STRING" id="926556.Echvi_4195"/>
<dbReference type="Pfam" id="PF13005">
    <property type="entry name" value="zf-IS66"/>
    <property type="match status" value="1"/>
</dbReference>
<dbReference type="eggNOG" id="COG4974">
    <property type="taxonomic scope" value="Bacteria"/>
</dbReference>
<keyword evidence="1" id="KW-0175">Coiled coil</keyword>
<dbReference type="Pfam" id="PF13007">
    <property type="entry name" value="LZ_Tnp_IS66"/>
    <property type="match status" value="1"/>
</dbReference>
<dbReference type="Pfam" id="PF03050">
    <property type="entry name" value="DDE_Tnp_IS66"/>
    <property type="match status" value="1"/>
</dbReference>
<feature type="domain" description="Transposase TnpC homeodomain" evidence="4">
    <location>
        <begin position="43"/>
        <end position="119"/>
    </location>
</feature>
<dbReference type="NCBIfam" id="NF033517">
    <property type="entry name" value="transpos_IS66"/>
    <property type="match status" value="1"/>
</dbReference>
<dbReference type="KEGG" id="evi:Echvi_4195"/>
<evidence type="ECO:0000259" key="2">
    <source>
        <dbReference type="Pfam" id="PF03050"/>
    </source>
</evidence>
<dbReference type="EMBL" id="CP003346">
    <property type="protein sequence ID" value="AGA80392.1"/>
    <property type="molecule type" value="Genomic_DNA"/>
</dbReference>
<organism evidence="5 6">
    <name type="scientific">Echinicola vietnamensis (strain DSM 17526 / LMG 23754 / KMM 6221)</name>
    <dbReference type="NCBI Taxonomy" id="926556"/>
    <lineage>
        <taxon>Bacteria</taxon>
        <taxon>Pseudomonadati</taxon>
        <taxon>Bacteroidota</taxon>
        <taxon>Cytophagia</taxon>
        <taxon>Cytophagales</taxon>
        <taxon>Cyclobacteriaceae</taxon>
        <taxon>Echinicola</taxon>
    </lineage>
</organism>
<dbReference type="Proteomes" id="UP000010796">
    <property type="component" value="Chromosome"/>
</dbReference>
<dbReference type="InterPro" id="IPR024463">
    <property type="entry name" value="Transposase_TnpC_homeodom"/>
</dbReference>
<dbReference type="PANTHER" id="PTHR33678">
    <property type="entry name" value="BLL1576 PROTEIN"/>
    <property type="match status" value="1"/>
</dbReference>
<keyword evidence="6" id="KW-1185">Reference proteome</keyword>
<dbReference type="InterPro" id="IPR024474">
    <property type="entry name" value="Znf_dom_IS66"/>
</dbReference>
<dbReference type="InterPro" id="IPR052344">
    <property type="entry name" value="Transposase-related"/>
</dbReference>
<sequence>MYYFRGMSKPLDQLTKAELISLLEKKELESVRRLEEKEQEIERLRGIVDRFARLAFAQKRERFEANRDQLPLPFGADPVKEEQQGEELGKKIGYIRKKQPRESHPGRHPLPGHLPVEEIEIHPEVDLSEMECIGSEVTEELDYVPAKLVVRRYIRYKYVPKQKTGSTKVEIGTLPSRFIEKGIAGTGLLASILTDKYVDHLPLYRQLQRFKREKIPIAASTMDGWVRQSLDRLEILYDCLLEDTRSKGYLQVDESTIKVLDGEKKQAAHLGYYWVYHNPMDGTVLFDYQKGRGGKAPERMLKDFRGYLQTDGYKVYECYGSRKEVTHLACWAHARREFFEAKNNDAKRAETALLFIQKLYGVEAHCREKGLDADQRKAYRLDHALPVLNGFAEWFKAELPNVLPKSAMGKAMLYSMNRWAELCNYLLDGNLEIDNNLIENTIRPLALGRKNYLFAGSHKGAERAAIAYSFFAMCKKEDINPYEWLKYVMDNIMDTNHRDIRKLYPRNYKMKILKLQGRDC</sequence>
<name>L0G4D0_ECHVK</name>
<evidence type="ECO:0000256" key="1">
    <source>
        <dbReference type="SAM" id="Coils"/>
    </source>
</evidence>
<reference evidence="6" key="1">
    <citation type="submission" date="2012-02" db="EMBL/GenBank/DDBJ databases">
        <title>The complete genome of Echinicola vietnamensis DSM 17526.</title>
        <authorList>
            <person name="Lucas S."/>
            <person name="Copeland A."/>
            <person name="Lapidus A."/>
            <person name="Glavina del Rio T."/>
            <person name="Dalin E."/>
            <person name="Tice H."/>
            <person name="Bruce D."/>
            <person name="Goodwin L."/>
            <person name="Pitluck S."/>
            <person name="Peters L."/>
            <person name="Ovchinnikova G."/>
            <person name="Teshima H."/>
            <person name="Kyrpides N."/>
            <person name="Mavromatis K."/>
            <person name="Ivanova N."/>
            <person name="Brettin T."/>
            <person name="Detter J.C."/>
            <person name="Han C."/>
            <person name="Larimer F."/>
            <person name="Land M."/>
            <person name="Hauser L."/>
            <person name="Markowitz V."/>
            <person name="Cheng J.-F."/>
            <person name="Hugenholtz P."/>
            <person name="Woyke T."/>
            <person name="Wu D."/>
            <person name="Brambilla E."/>
            <person name="Klenk H.-P."/>
            <person name="Eisen J.A."/>
        </authorList>
    </citation>
    <scope>NUCLEOTIDE SEQUENCE [LARGE SCALE GENOMIC DNA]</scope>
    <source>
        <strain evidence="6">DSM 17526 / LMG 23754 / KMM 6221</strain>
    </source>
</reference>
<feature type="domain" description="Transposase IS66 central" evidence="2">
    <location>
        <begin position="181"/>
        <end position="462"/>
    </location>
</feature>
<evidence type="ECO:0000259" key="3">
    <source>
        <dbReference type="Pfam" id="PF13005"/>
    </source>
</evidence>
<accession>L0G4D0</accession>
<protein>
    <submittedName>
        <fullName evidence="5">Transposase</fullName>
    </submittedName>
</protein>
<evidence type="ECO:0000313" key="6">
    <source>
        <dbReference type="Proteomes" id="UP000010796"/>
    </source>
</evidence>
<dbReference type="PANTHER" id="PTHR33678:SF1">
    <property type="entry name" value="BLL1576 PROTEIN"/>
    <property type="match status" value="1"/>
</dbReference>
<dbReference type="AlphaFoldDB" id="L0G4D0"/>
<gene>
    <name evidence="5" type="ordered locus">Echvi_4195</name>
</gene>
<evidence type="ECO:0000313" key="5">
    <source>
        <dbReference type="EMBL" id="AGA80392.1"/>
    </source>
</evidence>
<dbReference type="HOGENOM" id="CLU_023034_0_2_10"/>